<feature type="domain" description="DNA polymerase alpha/delta/epsilon subunit B" evidence="7">
    <location>
        <begin position="273"/>
        <end position="493"/>
    </location>
</feature>
<evidence type="ECO:0000256" key="3">
    <source>
        <dbReference type="ARBA" id="ARBA00022705"/>
    </source>
</evidence>
<dbReference type="PANTHER" id="PTHR12708">
    <property type="entry name" value="DNA POLYMERASE EPSILON SUBUNIT B"/>
    <property type="match status" value="1"/>
</dbReference>
<dbReference type="PIRSF" id="PIRSF000799">
    <property type="entry name" value="DNA_pol_eps_2"/>
    <property type="match status" value="1"/>
</dbReference>
<dbReference type="GO" id="GO:0003677">
    <property type="term" value="F:DNA binding"/>
    <property type="evidence" value="ECO:0007669"/>
    <property type="project" value="UniProtKB-UniRule"/>
</dbReference>
<evidence type="ECO:0000259" key="7">
    <source>
        <dbReference type="Pfam" id="PF04042"/>
    </source>
</evidence>
<accession>G0UUZ9</accession>
<keyword evidence="5 6" id="KW-0539">Nucleus</keyword>
<evidence type="ECO:0000256" key="1">
    <source>
        <dbReference type="ARBA" id="ARBA00004123"/>
    </source>
</evidence>
<evidence type="ECO:0000256" key="4">
    <source>
        <dbReference type="ARBA" id="ARBA00023125"/>
    </source>
</evidence>
<organism evidence="8">
    <name type="scientific">Trypanosoma congolense (strain IL3000)</name>
    <dbReference type="NCBI Taxonomy" id="1068625"/>
    <lineage>
        <taxon>Eukaryota</taxon>
        <taxon>Discoba</taxon>
        <taxon>Euglenozoa</taxon>
        <taxon>Kinetoplastea</taxon>
        <taxon>Metakinetoplastina</taxon>
        <taxon>Trypanosomatida</taxon>
        <taxon>Trypanosomatidae</taxon>
        <taxon>Trypanosoma</taxon>
        <taxon>Nannomonas</taxon>
    </lineage>
</organism>
<name>G0UUZ9_TRYCI</name>
<dbReference type="InterPro" id="IPR007185">
    <property type="entry name" value="DNA_pol_a/d/e_bsu"/>
</dbReference>
<evidence type="ECO:0000256" key="2">
    <source>
        <dbReference type="ARBA" id="ARBA00009560"/>
    </source>
</evidence>
<comment type="similarity">
    <text evidence="2 6">Belongs to the DNA polymerase epsilon subunit B family.</text>
</comment>
<dbReference type="EMBL" id="HE575322">
    <property type="protein sequence ID" value="CCC93213.1"/>
    <property type="molecule type" value="Genomic_DNA"/>
</dbReference>
<proteinExistence type="inferred from homology"/>
<dbReference type="VEuPathDB" id="TriTrypDB:TcIL3000_9_6250"/>
<comment type="function">
    <text evidence="6">Participates in DNA repair and in chromosomal DNA replication.</text>
</comment>
<reference evidence="8" key="1">
    <citation type="journal article" date="2012" name="Proc. Natl. Acad. Sci. U.S.A.">
        <title>Antigenic diversity is generated by distinct evolutionary mechanisms in African trypanosome species.</title>
        <authorList>
            <person name="Jackson A.P."/>
            <person name="Berry A."/>
            <person name="Aslett M."/>
            <person name="Allison H.C."/>
            <person name="Burton P."/>
            <person name="Vavrova-Anderson J."/>
            <person name="Brown R."/>
            <person name="Browne H."/>
            <person name="Corton N."/>
            <person name="Hauser H."/>
            <person name="Gamble J."/>
            <person name="Gilderthorp R."/>
            <person name="Marcello L."/>
            <person name="McQuillan J."/>
            <person name="Otto T.D."/>
            <person name="Quail M.A."/>
            <person name="Sanders M.J."/>
            <person name="van Tonder A."/>
            <person name="Ginger M.L."/>
            <person name="Field M.C."/>
            <person name="Barry J.D."/>
            <person name="Hertz-Fowler C."/>
            <person name="Berriman M."/>
        </authorList>
    </citation>
    <scope>NUCLEOTIDE SEQUENCE</scope>
    <source>
        <strain evidence="8">IL3000</strain>
    </source>
</reference>
<dbReference type="AlphaFoldDB" id="G0UUZ9"/>
<protein>
    <recommendedName>
        <fullName evidence="6">DNA polymerase epsilon subunit</fullName>
    </recommendedName>
    <alternativeName>
        <fullName evidence="6">DNA polymerase II subunit 2</fullName>
    </alternativeName>
</protein>
<keyword evidence="3 6" id="KW-0235">DNA replication</keyword>
<dbReference type="InterPro" id="IPR016266">
    <property type="entry name" value="POLE2"/>
</dbReference>
<dbReference type="PANTHER" id="PTHR12708:SF0">
    <property type="entry name" value="DNA POLYMERASE EPSILON SUBUNIT 2"/>
    <property type="match status" value="1"/>
</dbReference>
<sequence length="532" mass="59656">MDYRTEIQLLARAHQYRLHPLALRGVSDHLIALKGDYERQRSDLRDLFLLLHKVCGPDRFVDEEKMKSAIALLSTRAQGTFEEGSPVVLVSLEDVPHVFVDERSGEIKVSVVKHECNRLTALHQRYLFARRRCLRSGLFCRDTARHSLLEGVCPLIPTIALEGIDPTETVAVLGMIVKHDKGIHLEDLHGRVSIIFHEAMRPPMGLVGDGFLVVAKGQWTSGAFVALSIDLPPAERREDMLKDIGSDCDLFGRRPNDVNAALRREKNSLGSVIIVMSQIHLDQRSTVESLIVFLREMQNRSEAELMDTTLVMVGEFCSSSIHYDDVLHLPEPFEGCDRYKSLLNTLATMIAVHAPSVAQYTQVAIVPGQNDVTSLLGLLPQPPIVSAFGKSLQSRLKRVVFASNPCRLRFFTHEIIVARRDFFRSLREKKRSFTWPQEDAAVSAKPFESIAKTIVDEAHLAPDVMERILWKADEALCLTVLPHLLVLCDSTEQWECSYKGVHVVNPGSFSLAKTFLWYTPADGECSLSSVDA</sequence>
<keyword evidence="4 6" id="KW-0238">DNA-binding</keyword>
<dbReference type="GO" id="GO:0042276">
    <property type="term" value="P:error-prone translesion synthesis"/>
    <property type="evidence" value="ECO:0007669"/>
    <property type="project" value="TreeGrafter"/>
</dbReference>
<dbReference type="GO" id="GO:0008622">
    <property type="term" value="C:epsilon DNA polymerase complex"/>
    <property type="evidence" value="ECO:0007669"/>
    <property type="project" value="UniProtKB-UniRule"/>
</dbReference>
<gene>
    <name evidence="8" type="ORF">TCIL3000_9_6250</name>
</gene>
<comment type="subcellular location">
    <subcellularLocation>
        <location evidence="1 6">Nucleus</location>
    </subcellularLocation>
</comment>
<evidence type="ECO:0000313" key="8">
    <source>
        <dbReference type="EMBL" id="CCC93213.1"/>
    </source>
</evidence>
<dbReference type="GO" id="GO:0006261">
    <property type="term" value="P:DNA-templated DNA replication"/>
    <property type="evidence" value="ECO:0007669"/>
    <property type="project" value="InterPro"/>
</dbReference>
<dbReference type="Pfam" id="PF04042">
    <property type="entry name" value="DNA_pol_E_B"/>
    <property type="match status" value="1"/>
</dbReference>
<evidence type="ECO:0000256" key="6">
    <source>
        <dbReference type="PIRNR" id="PIRNR000799"/>
    </source>
</evidence>
<evidence type="ECO:0000256" key="5">
    <source>
        <dbReference type="ARBA" id="ARBA00023242"/>
    </source>
</evidence>
<dbReference type="Gene3D" id="3.60.21.60">
    <property type="match status" value="1"/>
</dbReference>